<keyword evidence="14" id="KW-1185">Reference proteome</keyword>
<feature type="domain" description="Histidine kinase/HSP90-like ATPase" evidence="11">
    <location>
        <begin position="297"/>
        <end position="382"/>
    </location>
</feature>
<evidence type="ECO:0000259" key="12">
    <source>
        <dbReference type="Pfam" id="PF07730"/>
    </source>
</evidence>
<dbReference type="PANTHER" id="PTHR24421">
    <property type="entry name" value="NITRATE/NITRITE SENSOR PROTEIN NARX-RELATED"/>
    <property type="match status" value="1"/>
</dbReference>
<dbReference type="SUPFAM" id="SSF55874">
    <property type="entry name" value="ATPase domain of HSP90 chaperone/DNA topoisomerase II/histidine kinase"/>
    <property type="match status" value="1"/>
</dbReference>
<dbReference type="Gene3D" id="1.20.5.1930">
    <property type="match status" value="1"/>
</dbReference>
<feature type="transmembrane region" description="Helical" evidence="10">
    <location>
        <begin position="87"/>
        <end position="104"/>
    </location>
</feature>
<evidence type="ECO:0000259" key="11">
    <source>
        <dbReference type="Pfam" id="PF02518"/>
    </source>
</evidence>
<gene>
    <name evidence="13" type="primary">desK9</name>
    <name evidence="13" type="ORF">EKD16_19120</name>
</gene>
<evidence type="ECO:0000256" key="2">
    <source>
        <dbReference type="ARBA" id="ARBA00012438"/>
    </source>
</evidence>
<keyword evidence="10" id="KW-0812">Transmembrane</keyword>
<dbReference type="CDD" id="cd16917">
    <property type="entry name" value="HATPase_UhpB-NarQ-NarX-like"/>
    <property type="match status" value="1"/>
</dbReference>
<keyword evidence="10" id="KW-0472">Membrane</keyword>
<keyword evidence="10" id="KW-1133">Transmembrane helix</keyword>
<feature type="compositionally biased region" description="Gly residues" evidence="9">
    <location>
        <begin position="409"/>
        <end position="418"/>
    </location>
</feature>
<keyword evidence="3" id="KW-0597">Phosphoprotein</keyword>
<dbReference type="Gene3D" id="3.30.565.10">
    <property type="entry name" value="Histidine kinase-like ATPase, C-terminal domain"/>
    <property type="match status" value="1"/>
</dbReference>
<evidence type="ECO:0000256" key="8">
    <source>
        <dbReference type="ARBA" id="ARBA00023012"/>
    </source>
</evidence>
<evidence type="ECO:0000256" key="3">
    <source>
        <dbReference type="ARBA" id="ARBA00022553"/>
    </source>
</evidence>
<dbReference type="PANTHER" id="PTHR24421:SF10">
    <property type="entry name" value="NITRATE_NITRITE SENSOR PROTEIN NARQ"/>
    <property type="match status" value="1"/>
</dbReference>
<reference evidence="13 14" key="1">
    <citation type="submission" date="2019-02" db="EMBL/GenBank/DDBJ databases">
        <authorList>
            <person name="Khodamoradi S."/>
            <person name="Hahnke R.L."/>
            <person name="Kaempfer P."/>
            <person name="Schumann P."/>
            <person name="Rohde M."/>
            <person name="Steinert M."/>
            <person name="Luzhetskyy A."/>
            <person name="Wink J."/>
            <person name="Ruckert C."/>
        </authorList>
    </citation>
    <scope>NUCLEOTIDE SEQUENCE [LARGE SCALE GENOMIC DNA]</scope>
    <source>
        <strain evidence="13 14">M2</strain>
    </source>
</reference>
<dbReference type="Proteomes" id="UP000292235">
    <property type="component" value="Chromosome"/>
</dbReference>
<evidence type="ECO:0000256" key="4">
    <source>
        <dbReference type="ARBA" id="ARBA00022679"/>
    </source>
</evidence>
<keyword evidence="5" id="KW-0547">Nucleotide-binding</keyword>
<evidence type="ECO:0000313" key="14">
    <source>
        <dbReference type="Proteomes" id="UP000292235"/>
    </source>
</evidence>
<keyword evidence="6 13" id="KW-0418">Kinase</keyword>
<dbReference type="Pfam" id="PF07730">
    <property type="entry name" value="HisKA_3"/>
    <property type="match status" value="1"/>
</dbReference>
<name>A0A4P6Q956_9ACTN</name>
<dbReference type="EC" id="2.7.13.3" evidence="2"/>
<evidence type="ECO:0000256" key="7">
    <source>
        <dbReference type="ARBA" id="ARBA00022840"/>
    </source>
</evidence>
<protein>
    <recommendedName>
        <fullName evidence="2">histidine kinase</fullName>
        <ecNumber evidence="2">2.7.13.3</ecNumber>
    </recommendedName>
</protein>
<dbReference type="EMBL" id="CP036455">
    <property type="protein sequence ID" value="QBI55587.1"/>
    <property type="molecule type" value="Genomic_DNA"/>
</dbReference>
<evidence type="ECO:0000256" key="10">
    <source>
        <dbReference type="SAM" id="Phobius"/>
    </source>
</evidence>
<dbReference type="KEGG" id="strr:EKD16_19120"/>
<dbReference type="InterPro" id="IPR011712">
    <property type="entry name" value="Sig_transdc_His_kin_sub3_dim/P"/>
</dbReference>
<dbReference type="InterPro" id="IPR050482">
    <property type="entry name" value="Sensor_HK_TwoCompSys"/>
</dbReference>
<evidence type="ECO:0000256" key="1">
    <source>
        <dbReference type="ARBA" id="ARBA00000085"/>
    </source>
</evidence>
<dbReference type="InterPro" id="IPR036890">
    <property type="entry name" value="HATPase_C_sf"/>
</dbReference>
<proteinExistence type="predicted"/>
<feature type="transmembrane region" description="Helical" evidence="10">
    <location>
        <begin position="42"/>
        <end position="59"/>
    </location>
</feature>
<dbReference type="GO" id="GO:0005524">
    <property type="term" value="F:ATP binding"/>
    <property type="evidence" value="ECO:0007669"/>
    <property type="project" value="UniProtKB-KW"/>
</dbReference>
<keyword evidence="8" id="KW-0902">Two-component regulatory system</keyword>
<keyword evidence="7" id="KW-0067">ATP-binding</keyword>
<dbReference type="AlphaFoldDB" id="A0A4P6Q956"/>
<feature type="domain" description="Signal transduction histidine kinase subgroup 3 dimerisation and phosphoacceptor" evidence="12">
    <location>
        <begin position="184"/>
        <end position="250"/>
    </location>
</feature>
<evidence type="ECO:0000256" key="5">
    <source>
        <dbReference type="ARBA" id="ARBA00022741"/>
    </source>
</evidence>
<dbReference type="GO" id="GO:0046983">
    <property type="term" value="F:protein dimerization activity"/>
    <property type="evidence" value="ECO:0007669"/>
    <property type="project" value="InterPro"/>
</dbReference>
<feature type="transmembrane region" description="Helical" evidence="10">
    <location>
        <begin position="12"/>
        <end position="30"/>
    </location>
</feature>
<evidence type="ECO:0000313" key="13">
    <source>
        <dbReference type="EMBL" id="QBI55587.1"/>
    </source>
</evidence>
<accession>A0A4P6Q956</accession>
<dbReference type="GO" id="GO:0016020">
    <property type="term" value="C:membrane"/>
    <property type="evidence" value="ECO:0007669"/>
    <property type="project" value="InterPro"/>
</dbReference>
<evidence type="ECO:0000256" key="6">
    <source>
        <dbReference type="ARBA" id="ARBA00022777"/>
    </source>
</evidence>
<comment type="catalytic activity">
    <reaction evidence="1">
        <text>ATP + protein L-histidine = ADP + protein N-phospho-L-histidine.</text>
        <dbReference type="EC" id="2.7.13.3"/>
    </reaction>
</comment>
<feature type="transmembrane region" description="Helical" evidence="10">
    <location>
        <begin position="135"/>
        <end position="152"/>
    </location>
</feature>
<organism evidence="13 14">
    <name type="scientific">Streptomonospora litoralis</name>
    <dbReference type="NCBI Taxonomy" id="2498135"/>
    <lineage>
        <taxon>Bacteria</taxon>
        <taxon>Bacillati</taxon>
        <taxon>Actinomycetota</taxon>
        <taxon>Actinomycetes</taxon>
        <taxon>Streptosporangiales</taxon>
        <taxon>Nocardiopsidaceae</taxon>
        <taxon>Streptomonospora</taxon>
    </lineage>
</organism>
<dbReference type="RefSeq" id="WP_242677053.1">
    <property type="nucleotide sequence ID" value="NZ_CP036455.1"/>
</dbReference>
<dbReference type="GO" id="GO:0000155">
    <property type="term" value="F:phosphorelay sensor kinase activity"/>
    <property type="evidence" value="ECO:0007669"/>
    <property type="project" value="InterPro"/>
</dbReference>
<feature type="region of interest" description="Disordered" evidence="9">
    <location>
        <begin position="385"/>
        <end position="429"/>
    </location>
</feature>
<dbReference type="Pfam" id="PF02518">
    <property type="entry name" value="HATPase_c"/>
    <property type="match status" value="1"/>
</dbReference>
<sequence precursor="true">MLSGIRPRRGDAIVAAATAVLVVCSTMVAQSWPGAPPAERPLLPWGLLLVTAAVAPLAWRSRYPVAVAVVCTLASTVYYPLGFPDGGIGLAGVIALFGVAADGYRWQAWGLGLAQFLVLHVWEAVVLGAPRLGPALVMLELVLVVLVTAEVVRRRREYRNLARERAVEAARTREEAVQRRASEERVQLAREVHDAVAHSISLINVQAGTALYLIDSEPERAAEALATIKRTSRDTLQELRATLNVLRSVDEQAPRSPAPGLDRIEELAEGTRGAGLEVRVVGSGDTGRPISANVGSAAYRIVQEALTNVVRHADAASVTVEVARWDDGVRVLVSDDGAAAPTGFSVGNGITGMRERVAALGGHVAAGPHTDGGFAVRAWLPDPLAADAAGGGRGSAEPPPEGRADGGETDGGGAGGDGPPRRGRRERRG</sequence>
<evidence type="ECO:0000256" key="9">
    <source>
        <dbReference type="SAM" id="MobiDB-lite"/>
    </source>
</evidence>
<dbReference type="InterPro" id="IPR003594">
    <property type="entry name" value="HATPase_dom"/>
</dbReference>
<keyword evidence="4 13" id="KW-0808">Transferase</keyword>